<evidence type="ECO:0000313" key="1">
    <source>
        <dbReference type="EMBL" id="KAB2024681.1"/>
    </source>
</evidence>
<keyword evidence="2" id="KW-1185">Reference proteome</keyword>
<reference evidence="2" key="1">
    <citation type="journal article" date="2020" name="Nat. Genet.">
        <title>Genomic diversifications of five Gossypium allopolyploid species and their impact on cotton improvement.</title>
        <authorList>
            <person name="Chen Z.J."/>
            <person name="Sreedasyam A."/>
            <person name="Ando A."/>
            <person name="Song Q."/>
            <person name="De Santiago L.M."/>
            <person name="Hulse-Kemp A.M."/>
            <person name="Ding M."/>
            <person name="Ye W."/>
            <person name="Kirkbride R.C."/>
            <person name="Jenkins J."/>
            <person name="Plott C."/>
            <person name="Lovell J."/>
            <person name="Lin Y.M."/>
            <person name="Vaughn R."/>
            <person name="Liu B."/>
            <person name="Simpson S."/>
            <person name="Scheffler B.E."/>
            <person name="Wen L."/>
            <person name="Saski C.A."/>
            <person name="Grover C.E."/>
            <person name="Hu G."/>
            <person name="Conover J.L."/>
            <person name="Carlson J.W."/>
            <person name="Shu S."/>
            <person name="Boston L.B."/>
            <person name="Williams M."/>
            <person name="Peterson D.G."/>
            <person name="McGee K."/>
            <person name="Jones D.C."/>
            <person name="Wendel J.F."/>
            <person name="Stelly D.M."/>
            <person name="Grimwood J."/>
            <person name="Schmutz J."/>
        </authorList>
    </citation>
    <scope>NUCLEOTIDE SEQUENCE [LARGE SCALE GENOMIC DNA]</scope>
    <source>
        <strain evidence="2">cv. 3-79</strain>
    </source>
</reference>
<feature type="non-terminal residue" evidence="1">
    <location>
        <position position="1"/>
    </location>
</feature>
<accession>A0A5J5R7A5</accession>
<evidence type="ECO:0000313" key="2">
    <source>
        <dbReference type="Proteomes" id="UP000327439"/>
    </source>
</evidence>
<dbReference type="EMBL" id="CM018220">
    <property type="protein sequence ID" value="KAB2024681.1"/>
    <property type="molecule type" value="Genomic_DNA"/>
</dbReference>
<name>A0A5J5R7A5_GOSBA</name>
<organism evidence="1 2">
    <name type="scientific">Gossypium barbadense</name>
    <name type="common">Sea Island cotton</name>
    <name type="synonym">Hibiscus barbadensis</name>
    <dbReference type="NCBI Taxonomy" id="3634"/>
    <lineage>
        <taxon>Eukaryota</taxon>
        <taxon>Viridiplantae</taxon>
        <taxon>Streptophyta</taxon>
        <taxon>Embryophyta</taxon>
        <taxon>Tracheophyta</taxon>
        <taxon>Spermatophyta</taxon>
        <taxon>Magnoliopsida</taxon>
        <taxon>eudicotyledons</taxon>
        <taxon>Gunneridae</taxon>
        <taxon>Pentapetalae</taxon>
        <taxon>rosids</taxon>
        <taxon>malvids</taxon>
        <taxon>Malvales</taxon>
        <taxon>Malvaceae</taxon>
        <taxon>Malvoideae</taxon>
        <taxon>Gossypium</taxon>
    </lineage>
</organism>
<dbReference type="OrthoDB" id="1938246at2759"/>
<gene>
    <name evidence="1" type="ORF">ES319_D06G102900v1</name>
</gene>
<protein>
    <recommendedName>
        <fullName evidence="3">Reverse transcriptase zinc-binding domain-containing protein</fullName>
    </recommendedName>
</protein>
<feature type="non-terminal residue" evidence="1">
    <location>
        <position position="145"/>
    </location>
</feature>
<sequence length="145" mass="16681">QSIPTYALLIFLAPKSIIEDIQAKFSRTWWTGKDRGRFWTMTPWKTLYKPKAMGGLGIRNVRLFNLALLGRQVWRLINNTNTLCFKVLSSKYFPNGNIFNAKKVDKASFTWTSIATAAKTLKDGFGWQVGNGERINIWDDNWGME</sequence>
<dbReference type="Proteomes" id="UP000327439">
    <property type="component" value="Chromosome D06"/>
</dbReference>
<evidence type="ECO:0008006" key="3">
    <source>
        <dbReference type="Google" id="ProtNLM"/>
    </source>
</evidence>
<dbReference type="PANTHER" id="PTHR33116:SF86">
    <property type="entry name" value="REVERSE TRANSCRIPTASE DOMAIN-CONTAINING PROTEIN"/>
    <property type="match status" value="1"/>
</dbReference>
<dbReference type="PANTHER" id="PTHR33116">
    <property type="entry name" value="REVERSE TRANSCRIPTASE ZINC-BINDING DOMAIN-CONTAINING PROTEIN-RELATED-RELATED"/>
    <property type="match status" value="1"/>
</dbReference>
<dbReference type="AlphaFoldDB" id="A0A5J5R7A5"/>
<proteinExistence type="predicted"/>